<evidence type="ECO:0000256" key="2">
    <source>
        <dbReference type="SAM" id="SignalP"/>
    </source>
</evidence>
<dbReference type="SUPFAM" id="SSF74853">
    <property type="entry name" value="Lamin A/C globular tail domain"/>
    <property type="match status" value="1"/>
</dbReference>
<sequence>MKKILISAIFLPFALSAQNIFQMEVSAQNNDVEVRANHTVDFGSSDLELSGKEGTISQETYLRFEGVSLPSDAVINNAYLIFYGDEPSSTPTVIKITGETGSSLVYPLSTAATTGLNIKSRNYTTTFAEWTTAGCVANQKYQSPDLKSVLQEMFPNGISNANLAFRLQGNEQGAFTVRSFSNTNYRPKLVIDYWSMQGSLSAVVTANNDDGWENTSGGVNLGTDYLILGGRSDMKQHAVRFQNVQIPADAQITDAYIEFYSYGTSQAGNMDIYSEIGTSNAYTTAAKNITSRERSVNKVNWETTAWTSGNTKNRTPNLKNIIEENRLSGWQSGSSLAFQFNGLGTNSGALARSYEGGDNYRPKLVVEYLNNGLGASIEGAVTDPALMDQLYINEVSSQGTVTQGEDWIELYNNSNDNLHIKGGVYLSNKNSDKTLHELKNIFIPAHGYAVFQADKKPAEGNHHLNFDLKNSGATLYLSRKVAENIISQNELTYGSLPFNQSVGRLPDGAGSLVNFIVPTYKETNSNGKQKLDLAFSKERGIYPSGFDLTISAPAGTTVKYTLDGKYPSETIGSVYSAPITISKSSVVKVYAYNTTGNSGVVAHTYVLQNNYGNENTSVGYNQWLYKSTITAEEYAQAIAQIPVVSVSTNTEPSANWVEGSFEYIDNNVYSGRSNFFSNSMTRKFGQESLGFYNPNLTVKFNSDAKVKKANYPFFDNYPGDAFEVPEKIHNIELKQGQDNATRNVFNIGYMRFSEKITMNLQKEMGKYALDTRYVNLFINGRYRGLKTLRNDFGTKNIEELFGDDDSNYTKITLQDGSFTNGIVETGDGSPAVWNAIKTAATTKNFQQFKNLVDIDDFIKFQIMFMFIDCENEAEAITHNTDANIMKAKFMINDTDGAFFGGLTASSSTIALNPIGFAGGGGNYKFKWQGTISRNGAGQLFGQFMGSNTNISTGNLEFKTLVKDAVLRNIGPASGTFSGADGAPLSVLNVQNKITATVNELEKVYKLDAAYMGYTGNVYQQWKNTDYPRILAQVPERVGFTLKKWLEFNMAHTLSAVSIISPNVLTDTDTIQIDNPNSGTALYYTLNGTDPMGNDGVVSSDAHLYNGTFSLPAGSYTIATRAFVTNNWGPLVSKAIKVDAQQAGQFLITGINYKPLSNGDAEFILVSNPGNADLDISGYSISDAVNYTFPQGTLIAKNQTIMLAKNLSLISGFDQYAKYQWTSGSLNNSGESMTFKDSSGNIVDYVSYMNVSPWPVEANGQEYYLKLMASDLDNTLPENWEAQSLTFSKAKMSSSKEAEEGNITLKSVKIYPNPVKDVLFISLNEKAVITVYTAGGQLIETKSLNEGDRSLNVSSWSKGIYLIHVSGQKETKTYKVMKE</sequence>
<accession>A0A376EDQ5</accession>
<dbReference type="InterPro" id="IPR014867">
    <property type="entry name" value="Spore_coat_CotH_CotH2/3/7"/>
</dbReference>
<evidence type="ECO:0000259" key="3">
    <source>
        <dbReference type="PROSITE" id="PS51841"/>
    </source>
</evidence>
<dbReference type="Proteomes" id="UP000255224">
    <property type="component" value="Unassembled WGS sequence"/>
</dbReference>
<organism evidence="5 6">
    <name type="scientific">Chryseobacterium carnipullorum</name>
    <dbReference type="NCBI Taxonomy" id="1124835"/>
    <lineage>
        <taxon>Bacteria</taxon>
        <taxon>Pseudomonadati</taxon>
        <taxon>Bacteroidota</taxon>
        <taxon>Flavobacteriia</taxon>
        <taxon>Flavobacteriales</taxon>
        <taxon>Weeksellaceae</taxon>
        <taxon>Chryseobacterium group</taxon>
        <taxon>Chryseobacterium</taxon>
    </lineage>
</organism>
<proteinExistence type="predicted"/>
<dbReference type="InterPro" id="IPR059177">
    <property type="entry name" value="GH29D-like_dom"/>
</dbReference>
<dbReference type="PROSITE" id="PS51841">
    <property type="entry name" value="LTD"/>
    <property type="match status" value="1"/>
</dbReference>
<dbReference type="InterPro" id="IPR001322">
    <property type="entry name" value="Lamin_tail_dom"/>
</dbReference>
<keyword evidence="1 2" id="KW-0732">Signal</keyword>
<reference evidence="7" key="2">
    <citation type="submission" date="2018-11" db="EMBL/GenBank/DDBJ databases">
        <title>Proposal to divide the Flavobacteriaceae and reorganize its genera based on Amino Acid Identity values calculated from whole genome sequences.</title>
        <authorList>
            <person name="Nicholson A.C."/>
            <person name="Gulvik C.A."/>
            <person name="Whitney A.M."/>
            <person name="Humrighouse B.W."/>
            <person name="Bell M."/>
            <person name="Holmes B."/>
            <person name="Steigerwalt A.G."/>
            <person name="Villarma A."/>
            <person name="Sheth M."/>
            <person name="Batra D."/>
            <person name="Pryor J."/>
            <person name="Bernardet J.-F."/>
            <person name="Hugo C."/>
            <person name="Kampfer P."/>
            <person name="Newman J."/>
            <person name="McQuiston J.R."/>
        </authorList>
    </citation>
    <scope>NUCLEOTIDE SEQUENCE [LARGE SCALE GENOMIC DNA]</scope>
    <source>
        <strain evidence="7">G0188</strain>
    </source>
</reference>
<dbReference type="EMBL" id="CP033920">
    <property type="protein sequence ID" value="AZA46805.1"/>
    <property type="molecule type" value="Genomic_DNA"/>
</dbReference>
<dbReference type="EMBL" id="UFVQ01000003">
    <property type="protein sequence ID" value="STD05987.1"/>
    <property type="molecule type" value="Genomic_DNA"/>
</dbReference>
<dbReference type="Proteomes" id="UP000273270">
    <property type="component" value="Chromosome"/>
</dbReference>
<feature type="chain" id="PRO_5044586157" evidence="2">
    <location>
        <begin position="18"/>
        <end position="1378"/>
    </location>
</feature>
<dbReference type="OrthoDB" id="9803752at2"/>
<evidence type="ECO:0000313" key="7">
    <source>
        <dbReference type="Proteomes" id="UP000273270"/>
    </source>
</evidence>
<dbReference type="InterPro" id="IPR026444">
    <property type="entry name" value="Secre_tail"/>
</dbReference>
<name>A0A376EDQ5_CHRCU</name>
<evidence type="ECO:0000256" key="1">
    <source>
        <dbReference type="ARBA" id="ARBA00022729"/>
    </source>
</evidence>
<reference evidence="4" key="3">
    <citation type="submission" date="2018-11" db="EMBL/GenBank/DDBJ databases">
        <title>Proposal to divide the Flavobacteriaceae and reorganize its genera based on Amino Acid Identity values calculated from whole genome sequences.</title>
        <authorList>
            <person name="Nicholson A.C."/>
            <person name="Gulvik C.A."/>
            <person name="Whitney A.M."/>
            <person name="Humrighouse B.W."/>
            <person name="Bell M."/>
            <person name="Holmes B."/>
            <person name="Steigerwalt A."/>
            <person name="Villarma A."/>
            <person name="Sheth M."/>
            <person name="Batra D."/>
            <person name="Pryor J."/>
            <person name="Bernardet J.-F."/>
            <person name="Hugo C."/>
            <person name="Kampfer P."/>
            <person name="Newman J."/>
            <person name="Mcquiston J.R."/>
        </authorList>
    </citation>
    <scope>NUCLEOTIDE SEQUENCE [LARGE SCALE GENOMIC DNA]</scope>
    <source>
        <strain evidence="4">G0188</strain>
    </source>
</reference>
<feature type="domain" description="LTD" evidence="3">
    <location>
        <begin position="1133"/>
        <end position="1249"/>
    </location>
</feature>
<dbReference type="Pfam" id="PF13290">
    <property type="entry name" value="CHB_HEX_C_1"/>
    <property type="match status" value="1"/>
</dbReference>
<feature type="signal peptide" evidence="2">
    <location>
        <begin position="1"/>
        <end position="17"/>
    </location>
</feature>
<accession>A0A3G6NKC6</accession>
<reference evidence="5 6" key="1">
    <citation type="submission" date="2018-06" db="EMBL/GenBank/DDBJ databases">
        <authorList>
            <consortium name="Pathogen Informatics"/>
            <person name="Doyle S."/>
        </authorList>
    </citation>
    <scope>NUCLEOTIDE SEQUENCE [LARGE SCALE GENOMIC DNA]</scope>
    <source>
        <strain evidence="5 6">NCTC13533</strain>
    </source>
</reference>
<keyword evidence="7" id="KW-1185">Reference proteome</keyword>
<dbReference type="Pfam" id="PF00932">
    <property type="entry name" value="LTD"/>
    <property type="match status" value="1"/>
</dbReference>
<dbReference type="KEGG" id="ccau:EG346_00600"/>
<dbReference type="RefSeq" id="WP_123876653.1">
    <property type="nucleotide sequence ID" value="NZ_CP033920.1"/>
</dbReference>
<dbReference type="Pfam" id="PF08757">
    <property type="entry name" value="CotH"/>
    <property type="match status" value="1"/>
</dbReference>
<evidence type="ECO:0000313" key="5">
    <source>
        <dbReference type="EMBL" id="STD05987.1"/>
    </source>
</evidence>
<dbReference type="STRING" id="297244.SAMN05421639_102702"/>
<protein>
    <submittedName>
        <fullName evidence="5">Por secretion system C-terminal sorting domain</fullName>
    </submittedName>
    <submittedName>
        <fullName evidence="4">T9SS C-terminal target domain-containing protein</fullName>
    </submittedName>
</protein>
<gene>
    <name evidence="4" type="ORF">EG346_00600</name>
    <name evidence="5" type="ORF">NCTC13533_03930</name>
</gene>
<evidence type="ECO:0000313" key="4">
    <source>
        <dbReference type="EMBL" id="AZA46805.1"/>
    </source>
</evidence>
<dbReference type="InterPro" id="IPR036415">
    <property type="entry name" value="Lamin_tail_dom_sf"/>
</dbReference>
<dbReference type="Pfam" id="PF18962">
    <property type="entry name" value="Por_Secre_tail"/>
    <property type="match status" value="1"/>
</dbReference>
<evidence type="ECO:0000313" key="6">
    <source>
        <dbReference type="Proteomes" id="UP000255224"/>
    </source>
</evidence>
<dbReference type="NCBIfam" id="TIGR04183">
    <property type="entry name" value="Por_Secre_tail"/>
    <property type="match status" value="1"/>
</dbReference>
<dbReference type="Gene3D" id="2.60.40.1260">
    <property type="entry name" value="Lamin Tail domain"/>
    <property type="match status" value="1"/>
</dbReference>